<keyword evidence="3 5" id="KW-0479">Metal-binding</keyword>
<sequence>MFPAKTSLALKNGKNKFILKPLPYNYDALEPYIDTETMKLHHDKHQKAYVDNLNKALEKYPELYSKGLEGLLTNLNSIPEDIRQTVINNAGGVYNHEFFWSIMSPTHNQEPKGDLLKAIENTFGSFDKFKEKFKDAALSRFGSGWAWLVKDKNNKLSIISTANQDAPISSGLKPIIGIDVWEHAYYLKYKNERGKYIDNWWNVVNWEQAEENFTK</sequence>
<dbReference type="InterPro" id="IPR036324">
    <property type="entry name" value="Mn/Fe_SOD_N_sf"/>
</dbReference>
<evidence type="ECO:0000256" key="4">
    <source>
        <dbReference type="ARBA" id="ARBA00023002"/>
    </source>
</evidence>
<dbReference type="FunFam" id="1.10.287.990:FF:000001">
    <property type="entry name" value="Superoxide dismutase"/>
    <property type="match status" value="1"/>
</dbReference>
<feature type="domain" description="Manganese/iron superoxide dismutase C-terminal" evidence="8">
    <location>
        <begin position="111"/>
        <end position="211"/>
    </location>
</feature>
<dbReference type="GO" id="GO:0004784">
    <property type="term" value="F:superoxide dismutase activity"/>
    <property type="evidence" value="ECO:0007669"/>
    <property type="project" value="UniProtKB-EC"/>
</dbReference>
<dbReference type="EMBL" id="CP016786">
    <property type="protein sequence ID" value="ASW44516.1"/>
    <property type="molecule type" value="Genomic_DNA"/>
</dbReference>
<feature type="binding site" evidence="5">
    <location>
        <position position="41"/>
    </location>
    <ligand>
        <name>Mn(2+)</name>
        <dbReference type="ChEBI" id="CHEBI:29035"/>
    </ligand>
</feature>
<dbReference type="PIRSF" id="PIRSF000349">
    <property type="entry name" value="SODismutase"/>
    <property type="match status" value="1"/>
</dbReference>
<evidence type="ECO:0000256" key="6">
    <source>
        <dbReference type="RuleBase" id="RU000414"/>
    </source>
</evidence>
<dbReference type="Pfam" id="PF00081">
    <property type="entry name" value="Sod_Fe_N"/>
    <property type="match status" value="1"/>
</dbReference>
<protein>
    <recommendedName>
        <fullName evidence="2 6">Superoxide dismutase</fullName>
        <ecNumber evidence="2 6">1.15.1.1</ecNumber>
    </recommendedName>
</protein>
<dbReference type="EC" id="1.15.1.1" evidence="2 6"/>
<dbReference type="Gene3D" id="3.55.40.20">
    <property type="entry name" value="Iron/manganese superoxide dismutase, C-terminal domain"/>
    <property type="match status" value="1"/>
</dbReference>
<dbReference type="AlphaFoldDB" id="A0A343JG58"/>
<reference evidence="9 10" key="1">
    <citation type="submission" date="2016-08" db="EMBL/GenBank/DDBJ databases">
        <title>Complete Genome Sequence Of The Indigo Reducing Clostridium isatidis DSM15098.</title>
        <authorList>
            <person name="Little G.T."/>
            <person name="Minton N.P."/>
        </authorList>
    </citation>
    <scope>NUCLEOTIDE SEQUENCE [LARGE SCALE GENOMIC DNA]</scope>
    <source>
        <strain evidence="9 10">DSM 15098</strain>
    </source>
</reference>
<feature type="binding site" evidence="5">
    <location>
        <position position="179"/>
    </location>
    <ligand>
        <name>Mn(2+)</name>
        <dbReference type="ChEBI" id="CHEBI:29035"/>
    </ligand>
</feature>
<evidence type="ECO:0000259" key="7">
    <source>
        <dbReference type="Pfam" id="PF00081"/>
    </source>
</evidence>
<comment type="function">
    <text evidence="6">Destroys radicals which are normally produced within the cells and which are toxic to biological systems.</text>
</comment>
<feature type="binding site" evidence="5">
    <location>
        <position position="96"/>
    </location>
    <ligand>
        <name>Mn(2+)</name>
        <dbReference type="ChEBI" id="CHEBI:29035"/>
    </ligand>
</feature>
<dbReference type="InterPro" id="IPR001189">
    <property type="entry name" value="Mn/Fe_SOD"/>
</dbReference>
<dbReference type="GO" id="GO:0005737">
    <property type="term" value="C:cytoplasm"/>
    <property type="evidence" value="ECO:0007669"/>
    <property type="project" value="TreeGrafter"/>
</dbReference>
<organism evidence="9 10">
    <name type="scientific">Clostridium isatidis</name>
    <dbReference type="NCBI Taxonomy" id="182773"/>
    <lineage>
        <taxon>Bacteria</taxon>
        <taxon>Bacillati</taxon>
        <taxon>Bacillota</taxon>
        <taxon>Clostridia</taxon>
        <taxon>Eubacteriales</taxon>
        <taxon>Clostridiaceae</taxon>
        <taxon>Clostridium</taxon>
    </lineage>
</organism>
<accession>A0A343JG58</accession>
<dbReference type="InterPro" id="IPR019832">
    <property type="entry name" value="Mn/Fe_SOD_C"/>
</dbReference>
<dbReference type="Proteomes" id="UP000264883">
    <property type="component" value="Chromosome"/>
</dbReference>
<comment type="catalytic activity">
    <reaction evidence="6">
        <text>2 superoxide + 2 H(+) = H2O2 + O2</text>
        <dbReference type="Rhea" id="RHEA:20696"/>
        <dbReference type="ChEBI" id="CHEBI:15378"/>
        <dbReference type="ChEBI" id="CHEBI:15379"/>
        <dbReference type="ChEBI" id="CHEBI:16240"/>
        <dbReference type="ChEBI" id="CHEBI:18421"/>
        <dbReference type="EC" id="1.15.1.1"/>
    </reaction>
</comment>
<dbReference type="InterPro" id="IPR019833">
    <property type="entry name" value="Mn/Fe_SOD_BS"/>
</dbReference>
<dbReference type="SUPFAM" id="SSF54719">
    <property type="entry name" value="Fe,Mn superoxide dismutase (SOD), C-terminal domain"/>
    <property type="match status" value="1"/>
</dbReference>
<dbReference type="InterPro" id="IPR019831">
    <property type="entry name" value="Mn/Fe_SOD_N"/>
</dbReference>
<feature type="binding site" evidence="5">
    <location>
        <position position="183"/>
    </location>
    <ligand>
        <name>Mn(2+)</name>
        <dbReference type="ChEBI" id="CHEBI:29035"/>
    </ligand>
</feature>
<dbReference type="PRINTS" id="PR01703">
    <property type="entry name" value="MNSODISMTASE"/>
</dbReference>
<dbReference type="InterPro" id="IPR036314">
    <property type="entry name" value="SOD_C_sf"/>
</dbReference>
<dbReference type="PROSITE" id="PS00088">
    <property type="entry name" value="SOD_MN"/>
    <property type="match status" value="1"/>
</dbReference>
<proteinExistence type="inferred from homology"/>
<evidence type="ECO:0000313" key="10">
    <source>
        <dbReference type="Proteomes" id="UP000264883"/>
    </source>
</evidence>
<evidence type="ECO:0000256" key="2">
    <source>
        <dbReference type="ARBA" id="ARBA00012682"/>
    </source>
</evidence>
<keyword evidence="10" id="KW-1185">Reference proteome</keyword>
<dbReference type="PANTHER" id="PTHR43595">
    <property type="entry name" value="37S RIBOSOMAL PROTEIN S26, MITOCHONDRIAL"/>
    <property type="match status" value="1"/>
</dbReference>
<evidence type="ECO:0000313" key="9">
    <source>
        <dbReference type="EMBL" id="ASW44516.1"/>
    </source>
</evidence>
<dbReference type="Pfam" id="PF02777">
    <property type="entry name" value="Sod_Fe_C"/>
    <property type="match status" value="1"/>
</dbReference>
<keyword evidence="4 6" id="KW-0560">Oxidoreductase</keyword>
<comment type="similarity">
    <text evidence="1 6">Belongs to the iron/manganese superoxide dismutase family.</text>
</comment>
<name>A0A343JG58_9CLOT</name>
<evidence type="ECO:0000256" key="1">
    <source>
        <dbReference type="ARBA" id="ARBA00008714"/>
    </source>
</evidence>
<gene>
    <name evidence="9" type="ORF">BEN51_11835</name>
</gene>
<dbReference type="GO" id="GO:0046872">
    <property type="term" value="F:metal ion binding"/>
    <property type="evidence" value="ECO:0007669"/>
    <property type="project" value="UniProtKB-KW"/>
</dbReference>
<evidence type="ECO:0000256" key="3">
    <source>
        <dbReference type="ARBA" id="ARBA00022723"/>
    </source>
</evidence>
<dbReference type="PANTHER" id="PTHR43595:SF2">
    <property type="entry name" value="SMALL RIBOSOMAL SUBUNIT PROTEIN MS42"/>
    <property type="match status" value="1"/>
</dbReference>
<evidence type="ECO:0000256" key="5">
    <source>
        <dbReference type="PIRSR" id="PIRSR000349-1"/>
    </source>
</evidence>
<dbReference type="SUPFAM" id="SSF46609">
    <property type="entry name" value="Fe,Mn superoxide dismutase (SOD), N-terminal domain"/>
    <property type="match status" value="1"/>
</dbReference>
<evidence type="ECO:0000259" key="8">
    <source>
        <dbReference type="Pfam" id="PF02777"/>
    </source>
</evidence>
<feature type="domain" description="Manganese/iron superoxide dismutase N-terminal" evidence="7">
    <location>
        <begin position="17"/>
        <end position="104"/>
    </location>
</feature>
<dbReference type="FunFam" id="3.55.40.20:FF:000001">
    <property type="entry name" value="Superoxide dismutase"/>
    <property type="match status" value="1"/>
</dbReference>
<dbReference type="KEGG" id="cia:BEN51_11835"/>
<dbReference type="Gene3D" id="1.10.287.990">
    <property type="entry name" value="Fe,Mn superoxide dismutase (SOD) domain"/>
    <property type="match status" value="1"/>
</dbReference>